<evidence type="ECO:0000256" key="3">
    <source>
        <dbReference type="ARBA" id="ARBA00022490"/>
    </source>
</evidence>
<dbReference type="Pfam" id="PF00072">
    <property type="entry name" value="Response_reg"/>
    <property type="match status" value="1"/>
</dbReference>
<dbReference type="CDD" id="cd17536">
    <property type="entry name" value="REC_YesN-like"/>
    <property type="match status" value="1"/>
</dbReference>
<dbReference type="PROSITE" id="PS01124">
    <property type="entry name" value="HTH_ARAC_FAMILY_2"/>
    <property type="match status" value="1"/>
</dbReference>
<dbReference type="PROSITE" id="PS50110">
    <property type="entry name" value="RESPONSE_REGULATORY"/>
    <property type="match status" value="1"/>
</dbReference>
<dbReference type="Pfam" id="PF12833">
    <property type="entry name" value="HTH_18"/>
    <property type="match status" value="1"/>
</dbReference>
<dbReference type="Proteomes" id="UP000184447">
    <property type="component" value="Unassembled WGS sequence"/>
</dbReference>
<dbReference type="STRING" id="1121316.SAMN02745207_03135"/>
<evidence type="ECO:0000256" key="9">
    <source>
        <dbReference type="ARBA" id="ARBA00024867"/>
    </source>
</evidence>
<dbReference type="GO" id="GO:0005737">
    <property type="term" value="C:cytoplasm"/>
    <property type="evidence" value="ECO:0007669"/>
    <property type="project" value="UniProtKB-SubCell"/>
</dbReference>
<evidence type="ECO:0000259" key="12">
    <source>
        <dbReference type="PROSITE" id="PS50110"/>
    </source>
</evidence>
<name>A0A1M5WUP7_9CLOT</name>
<evidence type="ECO:0000256" key="8">
    <source>
        <dbReference type="ARBA" id="ARBA00023163"/>
    </source>
</evidence>
<evidence type="ECO:0000256" key="5">
    <source>
        <dbReference type="ARBA" id="ARBA00023012"/>
    </source>
</evidence>
<keyword evidence="4 10" id="KW-0597">Phosphoprotein</keyword>
<evidence type="ECO:0000256" key="2">
    <source>
        <dbReference type="ARBA" id="ARBA00018672"/>
    </source>
</evidence>
<dbReference type="InterPro" id="IPR051552">
    <property type="entry name" value="HptR"/>
</dbReference>
<comment type="subcellular location">
    <subcellularLocation>
        <location evidence="1">Cytoplasm</location>
    </subcellularLocation>
</comment>
<feature type="domain" description="Response regulatory" evidence="12">
    <location>
        <begin position="3"/>
        <end position="120"/>
    </location>
</feature>
<keyword evidence="6" id="KW-0805">Transcription regulation</keyword>
<dbReference type="Gene3D" id="3.40.50.2300">
    <property type="match status" value="1"/>
</dbReference>
<dbReference type="PANTHER" id="PTHR42713:SF3">
    <property type="entry name" value="TRANSCRIPTIONAL REGULATORY PROTEIN HPTR"/>
    <property type="match status" value="1"/>
</dbReference>
<keyword evidence="5" id="KW-0902">Two-component regulatory system</keyword>
<dbReference type="SMART" id="SM00342">
    <property type="entry name" value="HTH_ARAC"/>
    <property type="match status" value="1"/>
</dbReference>
<dbReference type="GO" id="GO:0003700">
    <property type="term" value="F:DNA-binding transcription factor activity"/>
    <property type="evidence" value="ECO:0007669"/>
    <property type="project" value="InterPro"/>
</dbReference>
<keyword evidence="7" id="KW-0238">DNA-binding</keyword>
<evidence type="ECO:0000256" key="7">
    <source>
        <dbReference type="ARBA" id="ARBA00023125"/>
    </source>
</evidence>
<dbReference type="InterPro" id="IPR001789">
    <property type="entry name" value="Sig_transdc_resp-reg_receiver"/>
</dbReference>
<sequence length="533" mass="63069">MYSIIIADDEDSVREGIKTLINWNEIGLDLIGDVGDGLETYNIIKNKSPDIALIDINMPRLNGLNLIKKLKEDNLQCEIVIITGYDEFNYAREALRLGVNDYILKPLTKHEMVELLKNIVKKLELKRINEEKSAKEKRQLKDNINILRQEFINNIIFEDIEENNIFDKAEFLEIDIKSKYYALLLLEMDNPNIRNVKIKDEEVRIKNDEIARQCNEILINNKKGYFFYTNDNEMAIIFISNEDNYEKARKEYINIIDEVKKYLNFEISIGVGCLVDKIYGITSSYFQARKALQYRFFIGTNTIIKYENIEDFKYNKNTDFSGIEENLFKNIRDLRNEQVKKEMNYVSVYMKKELVNVDLCKNEWIEITIKMIGIFMDMDVDIYKALGEKINVTKEISQLKDLEKIEKWVYNIYVTIQLFLEESVSNNKIYMISILNYINENYTKCDLSLKTVCEEVHLSMSYFSTIFKKYTNCTFVEYVTKLRMEKAKDLLKHSNEKTYRIAEMVGYSDTHYFSASFKKHFNITPSNYRKQIK</sequence>
<comment type="function">
    <text evidence="9">May play the central regulatory role in sporulation. It may be an element of the effector pathway responsible for the activation of sporulation genes in response to nutritional stress. Spo0A may act in concert with spo0H (a sigma factor) to control the expression of some genes that are critical to the sporulation process.</text>
</comment>
<dbReference type="AlphaFoldDB" id="A0A1M5WUP7"/>
<dbReference type="InterPro" id="IPR011006">
    <property type="entry name" value="CheY-like_superfamily"/>
</dbReference>
<accession>A0A1M5WUP7</accession>
<dbReference type="EMBL" id="FQXM01000020">
    <property type="protein sequence ID" value="SHH91092.1"/>
    <property type="molecule type" value="Genomic_DNA"/>
</dbReference>
<gene>
    <name evidence="13" type="ORF">SAMN02745207_03135</name>
</gene>
<reference evidence="13 14" key="1">
    <citation type="submission" date="2016-11" db="EMBL/GenBank/DDBJ databases">
        <authorList>
            <person name="Jaros S."/>
            <person name="Januszkiewicz K."/>
            <person name="Wedrychowicz H."/>
        </authorList>
    </citation>
    <scope>NUCLEOTIDE SEQUENCE [LARGE SCALE GENOMIC DNA]</scope>
    <source>
        <strain evidence="13 14">DSM 8605</strain>
    </source>
</reference>
<feature type="modified residue" description="4-aspartylphosphate" evidence="10">
    <location>
        <position position="55"/>
    </location>
</feature>
<dbReference type="PANTHER" id="PTHR42713">
    <property type="entry name" value="HISTIDINE KINASE-RELATED"/>
    <property type="match status" value="1"/>
</dbReference>
<evidence type="ECO:0000256" key="1">
    <source>
        <dbReference type="ARBA" id="ARBA00004496"/>
    </source>
</evidence>
<dbReference type="InterPro" id="IPR018060">
    <property type="entry name" value="HTH_AraC"/>
</dbReference>
<keyword evidence="14" id="KW-1185">Reference proteome</keyword>
<protein>
    <recommendedName>
        <fullName evidence="2">Stage 0 sporulation protein A homolog</fullName>
    </recommendedName>
</protein>
<dbReference type="SMART" id="SM00448">
    <property type="entry name" value="REC"/>
    <property type="match status" value="1"/>
</dbReference>
<evidence type="ECO:0000313" key="13">
    <source>
        <dbReference type="EMBL" id="SHH91092.1"/>
    </source>
</evidence>
<evidence type="ECO:0000256" key="6">
    <source>
        <dbReference type="ARBA" id="ARBA00023015"/>
    </source>
</evidence>
<evidence type="ECO:0000313" key="14">
    <source>
        <dbReference type="Proteomes" id="UP000184447"/>
    </source>
</evidence>
<keyword evidence="8" id="KW-0804">Transcription</keyword>
<dbReference type="GO" id="GO:0000160">
    <property type="term" value="P:phosphorelay signal transduction system"/>
    <property type="evidence" value="ECO:0007669"/>
    <property type="project" value="UniProtKB-KW"/>
</dbReference>
<evidence type="ECO:0000256" key="4">
    <source>
        <dbReference type="ARBA" id="ARBA00022553"/>
    </source>
</evidence>
<organism evidence="13 14">
    <name type="scientific">Clostridium grantii DSM 8605</name>
    <dbReference type="NCBI Taxonomy" id="1121316"/>
    <lineage>
        <taxon>Bacteria</taxon>
        <taxon>Bacillati</taxon>
        <taxon>Bacillota</taxon>
        <taxon>Clostridia</taxon>
        <taxon>Eubacteriales</taxon>
        <taxon>Clostridiaceae</taxon>
        <taxon>Clostridium</taxon>
    </lineage>
</organism>
<keyword evidence="3" id="KW-0963">Cytoplasm</keyword>
<evidence type="ECO:0000256" key="10">
    <source>
        <dbReference type="PROSITE-ProRule" id="PRU00169"/>
    </source>
</evidence>
<dbReference type="Gene3D" id="1.10.10.60">
    <property type="entry name" value="Homeodomain-like"/>
    <property type="match status" value="2"/>
</dbReference>
<dbReference type="PRINTS" id="PR00032">
    <property type="entry name" value="HTHARAC"/>
</dbReference>
<proteinExistence type="predicted"/>
<dbReference type="GO" id="GO:0043565">
    <property type="term" value="F:sequence-specific DNA binding"/>
    <property type="evidence" value="ECO:0007669"/>
    <property type="project" value="InterPro"/>
</dbReference>
<dbReference type="RefSeq" id="WP_073339451.1">
    <property type="nucleotide sequence ID" value="NZ_FQXM01000020.1"/>
</dbReference>
<dbReference type="InterPro" id="IPR009057">
    <property type="entry name" value="Homeodomain-like_sf"/>
</dbReference>
<dbReference type="SUPFAM" id="SSF52172">
    <property type="entry name" value="CheY-like"/>
    <property type="match status" value="1"/>
</dbReference>
<dbReference type="OrthoDB" id="384217at2"/>
<dbReference type="InterPro" id="IPR041522">
    <property type="entry name" value="CdaR_GGDEF"/>
</dbReference>
<feature type="domain" description="HTH araC/xylS-type" evidence="11">
    <location>
        <begin position="432"/>
        <end position="531"/>
    </location>
</feature>
<dbReference type="InterPro" id="IPR020449">
    <property type="entry name" value="Tscrpt_reg_AraC-type_HTH"/>
</dbReference>
<evidence type="ECO:0000259" key="11">
    <source>
        <dbReference type="PROSITE" id="PS01124"/>
    </source>
</evidence>
<dbReference type="SUPFAM" id="SSF46689">
    <property type="entry name" value="Homeodomain-like"/>
    <property type="match status" value="2"/>
</dbReference>
<dbReference type="Pfam" id="PF17853">
    <property type="entry name" value="GGDEF_2"/>
    <property type="match status" value="1"/>
</dbReference>